<accession>A0A9K3PJS1</accession>
<evidence type="ECO:0000256" key="1">
    <source>
        <dbReference type="SAM" id="MobiDB-lite"/>
    </source>
</evidence>
<feature type="compositionally biased region" description="Polar residues" evidence="1">
    <location>
        <begin position="231"/>
        <end position="246"/>
    </location>
</feature>
<comment type="caution">
    <text evidence="3">The sequence shown here is derived from an EMBL/GenBank/DDBJ whole genome shotgun (WGS) entry which is preliminary data.</text>
</comment>
<organism evidence="3 4">
    <name type="scientific">Nitzschia inconspicua</name>
    <dbReference type="NCBI Taxonomy" id="303405"/>
    <lineage>
        <taxon>Eukaryota</taxon>
        <taxon>Sar</taxon>
        <taxon>Stramenopiles</taxon>
        <taxon>Ochrophyta</taxon>
        <taxon>Bacillariophyta</taxon>
        <taxon>Bacillariophyceae</taxon>
        <taxon>Bacillariophycidae</taxon>
        <taxon>Bacillariales</taxon>
        <taxon>Bacillariaceae</taxon>
        <taxon>Nitzschia</taxon>
    </lineage>
</organism>
<dbReference type="EMBL" id="JAGRRH010000019">
    <property type="protein sequence ID" value="KAG7349813.1"/>
    <property type="molecule type" value="Genomic_DNA"/>
</dbReference>
<dbReference type="Proteomes" id="UP000693970">
    <property type="component" value="Unassembled WGS sequence"/>
</dbReference>
<evidence type="ECO:0000313" key="4">
    <source>
        <dbReference type="Proteomes" id="UP000693970"/>
    </source>
</evidence>
<keyword evidence="4" id="KW-1185">Reference proteome</keyword>
<feature type="chain" id="PRO_5039933829" evidence="2">
    <location>
        <begin position="29"/>
        <end position="357"/>
    </location>
</feature>
<keyword evidence="2" id="KW-0732">Signal</keyword>
<reference evidence="3" key="2">
    <citation type="submission" date="2021-04" db="EMBL/GenBank/DDBJ databases">
        <authorList>
            <person name="Podell S."/>
        </authorList>
    </citation>
    <scope>NUCLEOTIDE SEQUENCE</scope>
    <source>
        <strain evidence="3">Hildebrandi</strain>
    </source>
</reference>
<dbReference type="AlphaFoldDB" id="A0A9K3PJS1"/>
<feature type="signal peptide" evidence="2">
    <location>
        <begin position="1"/>
        <end position="28"/>
    </location>
</feature>
<feature type="region of interest" description="Disordered" evidence="1">
    <location>
        <begin position="219"/>
        <end position="246"/>
    </location>
</feature>
<gene>
    <name evidence="3" type="ORF">IV203_012410</name>
</gene>
<evidence type="ECO:0000256" key="2">
    <source>
        <dbReference type="SAM" id="SignalP"/>
    </source>
</evidence>
<proteinExistence type="predicted"/>
<protein>
    <submittedName>
        <fullName evidence="3">Uncharacterized protein</fullName>
    </submittedName>
</protein>
<sequence length="357" mass="37358">MPRKTGTRISRGILIVVAVLLCTPGTRALVQLSQKSIKIRESAKEFSTIFDRTPSELLLPAIKVAAAASLALILVTAEPTFAATSQTSTTAAQIHINKLPPTTVSVDVDDLPFIGGILSGTYRKIDDISSSTTSVVSSRPSPVIIKSPEDKVTAVKNAATGGHLEFDVDGVIQTHVNVDVAASNGVAAFRIESPLIPKLPFRNAASALIPPGVSALKLAHSSSTSHHNNNKLVESSSQQQQQHPTAAHISLNSLPPSAISVQIEDLPVLGKALSGVYTKVTDDIDDDLSSAVTIESPKDKVSAIKAIASTGHLEFDVDGVIQTHLDVDIATDTVGTATVRVASPLIPALPFQNAASF</sequence>
<reference evidence="3" key="1">
    <citation type="journal article" date="2021" name="Sci. Rep.">
        <title>Diploid genomic architecture of Nitzschia inconspicua, an elite biomass production diatom.</title>
        <authorList>
            <person name="Oliver A."/>
            <person name="Podell S."/>
            <person name="Pinowska A."/>
            <person name="Traller J.C."/>
            <person name="Smith S.R."/>
            <person name="McClure R."/>
            <person name="Beliaev A."/>
            <person name="Bohutskyi P."/>
            <person name="Hill E.A."/>
            <person name="Rabines A."/>
            <person name="Zheng H."/>
            <person name="Allen L.Z."/>
            <person name="Kuo A."/>
            <person name="Grigoriev I.V."/>
            <person name="Allen A.E."/>
            <person name="Hazlebeck D."/>
            <person name="Allen E.E."/>
        </authorList>
    </citation>
    <scope>NUCLEOTIDE SEQUENCE</scope>
    <source>
        <strain evidence="3">Hildebrandi</strain>
    </source>
</reference>
<name>A0A9K3PJS1_9STRA</name>
<evidence type="ECO:0000313" key="3">
    <source>
        <dbReference type="EMBL" id="KAG7349813.1"/>
    </source>
</evidence>